<evidence type="ECO:0000313" key="22">
    <source>
        <dbReference type="WBParaSite" id="DME_0000462901-mRNA-1"/>
    </source>
</evidence>
<feature type="disulfide bond" evidence="14">
    <location>
        <begin position="37"/>
        <end position="55"/>
    </location>
</feature>
<dbReference type="InterPro" id="IPR000033">
    <property type="entry name" value="LDLR_classB_rpt"/>
</dbReference>
<dbReference type="EMBL" id="UYYG01001169">
    <property type="protein sequence ID" value="VDN58539.1"/>
    <property type="molecule type" value="Genomic_DNA"/>
</dbReference>
<feature type="repeat" description="LDL-receptor class B" evidence="15">
    <location>
        <begin position="656"/>
        <end position="700"/>
    </location>
</feature>
<dbReference type="Pfam" id="PF00058">
    <property type="entry name" value="Ldl_recept_b"/>
    <property type="match status" value="2"/>
</dbReference>
<dbReference type="FunFam" id="4.10.400.10:FF:000011">
    <property type="entry name" value="Low-density lipoprotein receptor-related protein 1"/>
    <property type="match status" value="1"/>
</dbReference>
<dbReference type="CDD" id="cd00054">
    <property type="entry name" value="EGF_CA"/>
    <property type="match status" value="1"/>
</dbReference>
<feature type="repeat" description="LDL-receptor class B" evidence="15">
    <location>
        <begin position="611"/>
        <end position="655"/>
    </location>
</feature>
<dbReference type="FunFam" id="2.120.10.30:FF:000241">
    <property type="entry name" value="Low-density lipoprotein receptor-related protein 6"/>
    <property type="match status" value="1"/>
</dbReference>
<evidence type="ECO:0000256" key="5">
    <source>
        <dbReference type="ARBA" id="ARBA00022692"/>
    </source>
</evidence>
<accession>A0A0N4UBN8</accession>
<comment type="caution">
    <text evidence="13">Lacks conserved residue(s) required for the propagation of feature annotation.</text>
</comment>
<feature type="disulfide bond" evidence="14">
    <location>
        <begin position="49"/>
        <end position="64"/>
    </location>
</feature>
<dbReference type="InterPro" id="IPR000742">
    <property type="entry name" value="EGF"/>
</dbReference>
<feature type="disulfide bond" evidence="14">
    <location>
        <begin position="188"/>
        <end position="203"/>
    </location>
</feature>
<evidence type="ECO:0000256" key="10">
    <source>
        <dbReference type="ARBA" id="ARBA00023157"/>
    </source>
</evidence>
<evidence type="ECO:0000256" key="6">
    <source>
        <dbReference type="ARBA" id="ARBA00022729"/>
    </source>
</evidence>
<feature type="signal peptide" evidence="16">
    <location>
        <begin position="1"/>
        <end position="25"/>
    </location>
</feature>
<evidence type="ECO:0000256" key="14">
    <source>
        <dbReference type="PROSITE-ProRule" id="PRU00124"/>
    </source>
</evidence>
<dbReference type="PRINTS" id="PR00261">
    <property type="entry name" value="LDLRECEPTOR"/>
</dbReference>
<dbReference type="FunFam" id="2.10.25.10:FF:000009">
    <property type="entry name" value="Low-density lipoprotein receptor isoform 1"/>
    <property type="match status" value="1"/>
</dbReference>
<keyword evidence="8" id="KW-1133">Transmembrane helix</keyword>
<feature type="disulfide bond" evidence="14">
    <location>
        <begin position="169"/>
        <end position="181"/>
    </location>
</feature>
<keyword evidence="6 16" id="KW-0732">Signal</keyword>
<evidence type="ECO:0000256" key="11">
    <source>
        <dbReference type="ARBA" id="ARBA00023170"/>
    </source>
</evidence>
<name>A0A0N4UBN8_DRAME</name>
<keyword evidence="12" id="KW-0325">Glycoprotein</keyword>
<reference evidence="19 21" key="2">
    <citation type="submission" date="2018-11" db="EMBL/GenBank/DDBJ databases">
        <authorList>
            <consortium name="Pathogen Informatics"/>
        </authorList>
    </citation>
    <scope>NUCLEOTIDE SEQUENCE [LARGE SCALE GENOMIC DNA]</scope>
</reference>
<dbReference type="SMART" id="SM00179">
    <property type="entry name" value="EGF_CA"/>
    <property type="match status" value="1"/>
</dbReference>
<evidence type="ECO:0000256" key="9">
    <source>
        <dbReference type="ARBA" id="ARBA00023136"/>
    </source>
</evidence>
<comment type="subcellular location">
    <subcellularLocation>
        <location evidence="1">Cell membrane</location>
        <topology evidence="1">Single-pass type I membrane protein</topology>
    </subcellularLocation>
</comment>
<evidence type="ECO:0000313" key="19">
    <source>
        <dbReference type="EMBL" id="VDN58539.1"/>
    </source>
</evidence>
<keyword evidence="5" id="KW-0812">Transmembrane</keyword>
<keyword evidence="7" id="KW-0677">Repeat</keyword>
<dbReference type="PROSITE" id="PS01187">
    <property type="entry name" value="EGF_CA"/>
    <property type="match status" value="1"/>
</dbReference>
<evidence type="ECO:0000256" key="4">
    <source>
        <dbReference type="ARBA" id="ARBA00022583"/>
    </source>
</evidence>
<dbReference type="PROSITE" id="PS01209">
    <property type="entry name" value="LDLRA_1"/>
    <property type="match status" value="3"/>
</dbReference>
<dbReference type="SMART" id="SM00181">
    <property type="entry name" value="EGF"/>
    <property type="match status" value="3"/>
</dbReference>
<dbReference type="PANTHER" id="PTHR22722">
    <property type="entry name" value="LOW-DENSITY LIPOPROTEIN RECEPTOR-RELATED PROTEIN 2-RELATED"/>
    <property type="match status" value="1"/>
</dbReference>
<keyword evidence="10 13" id="KW-1015">Disulfide bond</keyword>
<keyword evidence="2" id="KW-1003">Cell membrane</keyword>
<reference evidence="22" key="1">
    <citation type="submission" date="2017-02" db="UniProtKB">
        <authorList>
            <consortium name="WormBaseParasite"/>
        </authorList>
    </citation>
    <scope>IDENTIFICATION</scope>
</reference>
<dbReference type="InterPro" id="IPR002172">
    <property type="entry name" value="LDrepeatLR_classA_rpt"/>
</dbReference>
<evidence type="ECO:0000256" key="1">
    <source>
        <dbReference type="ARBA" id="ARBA00004251"/>
    </source>
</evidence>
<dbReference type="PANTHER" id="PTHR22722:SF14">
    <property type="entry name" value="MEGALIN, ISOFORM A"/>
    <property type="match status" value="1"/>
</dbReference>
<feature type="disulfide bond" evidence="14">
    <location>
        <begin position="229"/>
        <end position="244"/>
    </location>
</feature>
<dbReference type="GO" id="GO:0006898">
    <property type="term" value="P:receptor-mediated endocytosis"/>
    <property type="evidence" value="ECO:0007669"/>
    <property type="project" value="TreeGrafter"/>
</dbReference>
<feature type="disulfide bond" evidence="14">
    <location>
        <begin position="104"/>
        <end position="119"/>
    </location>
</feature>
<dbReference type="STRING" id="318479.A0A0N4UBN8"/>
<dbReference type="FunFam" id="4.10.400.10:FF:000034">
    <property type="entry name" value="Low-density lipoprotein receptor-related protein 2"/>
    <property type="match status" value="1"/>
</dbReference>
<evidence type="ECO:0000256" key="16">
    <source>
        <dbReference type="SAM" id="SignalP"/>
    </source>
</evidence>
<dbReference type="WBParaSite" id="DME_0000462901-mRNA-1">
    <property type="protein sequence ID" value="DME_0000462901-mRNA-1"/>
    <property type="gene ID" value="DME_0000462901"/>
</dbReference>
<evidence type="ECO:0000313" key="20">
    <source>
        <dbReference type="Proteomes" id="UP000038040"/>
    </source>
</evidence>
<dbReference type="AlphaFoldDB" id="A0A0N4UBN8"/>
<dbReference type="SMART" id="SM00192">
    <property type="entry name" value="LDLa"/>
    <property type="match status" value="7"/>
</dbReference>
<dbReference type="Gene3D" id="4.10.400.10">
    <property type="entry name" value="Low-density Lipoprotein Receptor"/>
    <property type="match status" value="7"/>
</dbReference>
<evidence type="ECO:0000256" key="3">
    <source>
        <dbReference type="ARBA" id="ARBA00022536"/>
    </source>
</evidence>
<dbReference type="InterPro" id="IPR018097">
    <property type="entry name" value="EGF_Ca-bd_CS"/>
</dbReference>
<evidence type="ECO:0000259" key="18">
    <source>
        <dbReference type="PROSITE" id="PS51379"/>
    </source>
</evidence>
<protein>
    <submittedName>
        <fullName evidence="22">Very low-density lipoprotein receptor</fullName>
    </submittedName>
</protein>
<dbReference type="InterPro" id="IPR001881">
    <property type="entry name" value="EGF-like_Ca-bd_dom"/>
</dbReference>
<evidence type="ECO:0000256" key="2">
    <source>
        <dbReference type="ARBA" id="ARBA00022475"/>
    </source>
</evidence>
<evidence type="ECO:0000256" key="12">
    <source>
        <dbReference type="ARBA" id="ARBA00023180"/>
    </source>
</evidence>
<feature type="disulfide bond" evidence="14">
    <location>
        <begin position="302"/>
        <end position="320"/>
    </location>
</feature>
<dbReference type="PROSITE" id="PS50068">
    <property type="entry name" value="LDLRA_2"/>
    <property type="match status" value="7"/>
</dbReference>
<dbReference type="Proteomes" id="UP000038040">
    <property type="component" value="Unplaced"/>
</dbReference>
<dbReference type="InterPro" id="IPR036055">
    <property type="entry name" value="LDL_receptor-like_sf"/>
</dbReference>
<feature type="domain" description="4Fe-4S ferredoxin-type" evidence="18">
    <location>
        <begin position="406"/>
        <end position="437"/>
    </location>
</feature>
<keyword evidence="21" id="KW-1185">Reference proteome</keyword>
<feature type="chain" id="PRO_5041119549" evidence="16">
    <location>
        <begin position="26"/>
        <end position="903"/>
    </location>
</feature>
<organism evidence="20 22">
    <name type="scientific">Dracunculus medinensis</name>
    <name type="common">Guinea worm</name>
    <dbReference type="NCBI Taxonomy" id="318479"/>
    <lineage>
        <taxon>Eukaryota</taxon>
        <taxon>Metazoa</taxon>
        <taxon>Ecdysozoa</taxon>
        <taxon>Nematoda</taxon>
        <taxon>Chromadorea</taxon>
        <taxon>Rhabditida</taxon>
        <taxon>Spirurina</taxon>
        <taxon>Dracunculoidea</taxon>
        <taxon>Dracunculidae</taxon>
        <taxon>Dracunculus</taxon>
    </lineage>
</organism>
<evidence type="ECO:0000313" key="21">
    <source>
        <dbReference type="Proteomes" id="UP000274756"/>
    </source>
</evidence>
<feature type="repeat" description="LDL-receptor class B" evidence="15">
    <location>
        <begin position="568"/>
        <end position="610"/>
    </location>
</feature>
<dbReference type="OrthoDB" id="664115at2759"/>
<dbReference type="PROSITE" id="PS51120">
    <property type="entry name" value="LDLRB"/>
    <property type="match status" value="3"/>
</dbReference>
<dbReference type="GO" id="GO:0043235">
    <property type="term" value="C:receptor complex"/>
    <property type="evidence" value="ECO:0007669"/>
    <property type="project" value="TreeGrafter"/>
</dbReference>
<keyword evidence="11" id="KW-0675">Receptor</keyword>
<feature type="disulfide bond" evidence="14">
    <location>
        <begin position="295"/>
        <end position="307"/>
    </location>
</feature>
<dbReference type="GO" id="GO:0005509">
    <property type="term" value="F:calcium ion binding"/>
    <property type="evidence" value="ECO:0007669"/>
    <property type="project" value="InterPro"/>
</dbReference>
<keyword evidence="9" id="KW-0472">Membrane</keyword>
<dbReference type="InterPro" id="IPR051221">
    <property type="entry name" value="LDLR-related"/>
</dbReference>
<feature type="disulfide bond" evidence="14">
    <location>
        <begin position="314"/>
        <end position="329"/>
    </location>
</feature>
<dbReference type="Pfam" id="PF00057">
    <property type="entry name" value="Ldl_recept_a"/>
    <property type="match status" value="7"/>
</dbReference>
<dbReference type="SUPFAM" id="SSF63825">
    <property type="entry name" value="YWTD domain"/>
    <property type="match status" value="1"/>
</dbReference>
<proteinExistence type="predicted"/>
<dbReference type="InterPro" id="IPR017896">
    <property type="entry name" value="4Fe4S_Fe-S-bd"/>
</dbReference>
<keyword evidence="3 13" id="KW-0245">EGF-like domain</keyword>
<dbReference type="PROSITE" id="PS00010">
    <property type="entry name" value="ASX_HYDROXYL"/>
    <property type="match status" value="1"/>
</dbReference>
<feature type="disulfide bond" evidence="13">
    <location>
        <begin position="421"/>
        <end position="431"/>
    </location>
</feature>
<feature type="domain" description="EGF-like" evidence="17">
    <location>
        <begin position="417"/>
        <end position="452"/>
    </location>
</feature>
<dbReference type="Gene3D" id="2.120.10.30">
    <property type="entry name" value="TolB, C-terminal domain"/>
    <property type="match status" value="1"/>
</dbReference>
<dbReference type="PROSITE" id="PS50026">
    <property type="entry name" value="EGF_3"/>
    <property type="match status" value="1"/>
</dbReference>
<dbReference type="SMART" id="SM00135">
    <property type="entry name" value="LY"/>
    <property type="match status" value="5"/>
</dbReference>
<keyword evidence="4" id="KW-0254">Endocytosis</keyword>
<dbReference type="GO" id="GO:0016324">
    <property type="term" value="C:apical plasma membrane"/>
    <property type="evidence" value="ECO:0007669"/>
    <property type="project" value="TreeGrafter"/>
</dbReference>
<dbReference type="InterPro" id="IPR049883">
    <property type="entry name" value="NOTCH1_EGF-like"/>
</dbReference>
<dbReference type="InterPro" id="IPR023415">
    <property type="entry name" value="LDLR_class-A_CS"/>
</dbReference>
<evidence type="ECO:0000256" key="15">
    <source>
        <dbReference type="PROSITE-ProRule" id="PRU00461"/>
    </source>
</evidence>
<feature type="disulfide bond" evidence="14">
    <location>
        <begin position="148"/>
        <end position="163"/>
    </location>
</feature>
<dbReference type="SUPFAM" id="SSF57196">
    <property type="entry name" value="EGF/Laminin"/>
    <property type="match status" value="1"/>
</dbReference>
<dbReference type="Gene3D" id="2.10.25.10">
    <property type="entry name" value="Laminin"/>
    <property type="match status" value="1"/>
</dbReference>
<gene>
    <name evidence="19" type="ORF">DME_LOCUS8512</name>
</gene>
<evidence type="ECO:0000256" key="13">
    <source>
        <dbReference type="PROSITE-ProRule" id="PRU00076"/>
    </source>
</evidence>
<dbReference type="Pfam" id="PF07645">
    <property type="entry name" value="EGF_CA"/>
    <property type="match status" value="1"/>
</dbReference>
<evidence type="ECO:0000259" key="17">
    <source>
        <dbReference type="PROSITE" id="PS50026"/>
    </source>
</evidence>
<dbReference type="SUPFAM" id="SSF57424">
    <property type="entry name" value="LDL receptor-like module"/>
    <property type="match status" value="7"/>
</dbReference>
<evidence type="ECO:0000256" key="8">
    <source>
        <dbReference type="ARBA" id="ARBA00022989"/>
    </source>
</evidence>
<dbReference type="InterPro" id="IPR000152">
    <property type="entry name" value="EGF-type_Asp/Asn_hydroxyl_site"/>
</dbReference>
<dbReference type="PROSITE" id="PS51379">
    <property type="entry name" value="4FE4S_FER_2"/>
    <property type="match status" value="1"/>
</dbReference>
<feature type="disulfide bond" evidence="14">
    <location>
        <begin position="176"/>
        <end position="194"/>
    </location>
</feature>
<sequence>MRHLLHLLYATIHLLTFTGYQNVFAQNDCRSETEFRCKSGKCIPLSWRCDHDEDCPDGDDEFDCKRVSCNLVNEFECGSESSLPLYTSMIRDHPARCIPRSWVCDGEADCRDRSDEKGCHNITCAGDQFVCEEFRGHPKMCIPQSWRCDGQNDCVDLSDEKGCNPEQTCGHNEYQCANHICIFKSWVCDGDDDCGDGSDEKNCPNSTCNLQEKFQCNTGKICIPRSWLCDGEADCKDHSDEQNCTDSAIQSAKKPHPVICHHQYEFKCRTGGQCINNAWKCDGELDCPDGDHRDCGPTEKTCDLGKCLPVSKWCDGIEDCIDGADENDCSLNPMRKDNCDKNQEYDCKESPLHCIPYKDLCVSNASNNDCAKSVCSSKIELCNSTFSDYCQCRKTLQNGLICHCPSGFEVKGDRCIDIDECAQVGKCPQKCINLPGSYTCECYPGYHLTMGKATSDMPENMKVCRAKGSDPTLLLSNRAAIRRLNLITKTYEPLVVKLDSAVAMDFLHRNNTLIWSDVSQEKIMICHMGKKLRILNDIGECAEGMDNITLVEKDVSTPDGLAVDWVHQLLFWTDTGYDQINVVDLVSRRRKTIFSEGLDEPRAIAVDPSRGLIFWTDWGVNARIERAGMDGQDRTVIVSGDTIKWPNGLALDILEHRIYWADAKVKLIMSCDYWGNSVRLVLKSREYLKHPFSLTVFEERLYWTDWDHEGVLTANKFTGNDFRTVMNGVSGPMTVRVYHEMAQPEHPNKCFDHNCEHICLPRAHLAPQKNAEFTLKGRPYTCACMNGFVVNLNNHNYCVLQNATAAVASFGCISFFFLKAYLWYRRRSNTFAVLHVDNPVYRRTVEEMDADMDPFAEGTDTQNGSRSVKLVMDKQQTEYNPPIVNPSIVTTGSSIHHISVYMS</sequence>
<evidence type="ECO:0000256" key="7">
    <source>
        <dbReference type="ARBA" id="ARBA00022737"/>
    </source>
</evidence>
<dbReference type="Proteomes" id="UP000274756">
    <property type="component" value="Unassembled WGS sequence"/>
</dbReference>
<dbReference type="InterPro" id="IPR011042">
    <property type="entry name" value="6-blade_b-propeller_TolB-like"/>
</dbReference>
<dbReference type="GO" id="GO:0042562">
    <property type="term" value="F:hormone binding"/>
    <property type="evidence" value="ECO:0007669"/>
    <property type="project" value="TreeGrafter"/>
</dbReference>
<dbReference type="CDD" id="cd00112">
    <property type="entry name" value="LDLa"/>
    <property type="match status" value="6"/>
</dbReference>